<organism evidence="1 2">
    <name type="scientific">Zymoseptoria brevis</name>
    <dbReference type="NCBI Taxonomy" id="1047168"/>
    <lineage>
        <taxon>Eukaryota</taxon>
        <taxon>Fungi</taxon>
        <taxon>Dikarya</taxon>
        <taxon>Ascomycota</taxon>
        <taxon>Pezizomycotina</taxon>
        <taxon>Dothideomycetes</taxon>
        <taxon>Dothideomycetidae</taxon>
        <taxon>Mycosphaerellales</taxon>
        <taxon>Mycosphaerellaceae</taxon>
        <taxon>Zymoseptoria</taxon>
    </lineage>
</organism>
<dbReference type="OrthoDB" id="10552954at2759"/>
<reference evidence="1 2" key="1">
    <citation type="submission" date="2015-03" db="EMBL/GenBank/DDBJ databases">
        <title>RNA-seq based gene annotation and comparative genomics of four Zymoseptoria species reveal species-specific pathogenicity related genes and transposable element activity.</title>
        <authorList>
            <person name="Grandaubert J."/>
            <person name="Bhattacharyya A."/>
            <person name="Stukenbrock E.H."/>
        </authorList>
    </citation>
    <scope>NUCLEOTIDE SEQUENCE [LARGE SCALE GENOMIC DNA]</scope>
    <source>
        <strain evidence="1 2">Zb18110</strain>
    </source>
</reference>
<name>A0A0F4GCM2_9PEZI</name>
<dbReference type="AlphaFoldDB" id="A0A0F4GCM2"/>
<comment type="caution">
    <text evidence="1">The sequence shown here is derived from an EMBL/GenBank/DDBJ whole genome shotgun (WGS) entry which is preliminary data.</text>
</comment>
<dbReference type="Proteomes" id="UP000033647">
    <property type="component" value="Unassembled WGS sequence"/>
</dbReference>
<evidence type="ECO:0000313" key="1">
    <source>
        <dbReference type="EMBL" id="KJX94767.1"/>
    </source>
</evidence>
<protein>
    <submittedName>
        <fullName evidence="1">Uncharacterized protein</fullName>
    </submittedName>
</protein>
<evidence type="ECO:0000313" key="2">
    <source>
        <dbReference type="Proteomes" id="UP000033647"/>
    </source>
</evidence>
<proteinExistence type="predicted"/>
<accession>A0A0F4GCM2</accession>
<dbReference type="EMBL" id="LAFY01004118">
    <property type="protein sequence ID" value="KJX94767.1"/>
    <property type="molecule type" value="Genomic_DNA"/>
</dbReference>
<sequence length="126" mass="13825">MAPPSQANDNQFITAAAIMTVEQQFKDTEAQLTGIQKGIIDCIREPNELSQALQRQMHKTIGSLKLAKDDYNSVGRLAGMEKGSRLSELDKQVQRSAESIRILGEEVALLGTIVEDFEVAVGVGHW</sequence>
<gene>
    <name evidence="1" type="ORF">TI39_contig4159g00038</name>
</gene>
<keyword evidence="2" id="KW-1185">Reference proteome</keyword>